<dbReference type="SUPFAM" id="SSF56219">
    <property type="entry name" value="DNase I-like"/>
    <property type="match status" value="1"/>
</dbReference>
<evidence type="ECO:0000313" key="2">
    <source>
        <dbReference type="Proteomes" id="UP001590950"/>
    </source>
</evidence>
<evidence type="ECO:0000313" key="1">
    <source>
        <dbReference type="EMBL" id="KAL2039797.1"/>
    </source>
</evidence>
<comment type="caution">
    <text evidence="1">The sequence shown here is derived from an EMBL/GenBank/DDBJ whole genome shotgun (WGS) entry which is preliminary data.</text>
</comment>
<dbReference type="EMBL" id="JBEFKJ010000024">
    <property type="protein sequence ID" value="KAL2039797.1"/>
    <property type="molecule type" value="Genomic_DNA"/>
</dbReference>
<reference evidence="1 2" key="1">
    <citation type="submission" date="2024-09" db="EMBL/GenBank/DDBJ databases">
        <title>Rethinking Asexuality: The Enigmatic Case of Functional Sexual Genes in Lepraria (Stereocaulaceae).</title>
        <authorList>
            <person name="Doellman M."/>
            <person name="Sun Y."/>
            <person name="Barcenas-Pena A."/>
            <person name="Lumbsch H.T."/>
            <person name="Grewe F."/>
        </authorList>
    </citation>
    <scope>NUCLEOTIDE SEQUENCE [LARGE SCALE GENOMIC DNA]</scope>
    <source>
        <strain evidence="1 2">Mercado 3170</strain>
    </source>
</reference>
<gene>
    <name evidence="1" type="ORF">N7G274_007656</name>
</gene>
<sequence>MLDTFRLLHGGERISSYRPRNGPWGTGIHKVGLILATKGLRERIRQADVLDSELERGPSDHVPLSINVHVDSRKLDAWAIGNTPIHDLEDVLLNPSKAMY</sequence>
<dbReference type="InterPro" id="IPR036691">
    <property type="entry name" value="Endo/exonu/phosph_ase_sf"/>
</dbReference>
<dbReference type="Proteomes" id="UP001590950">
    <property type="component" value="Unassembled WGS sequence"/>
</dbReference>
<protein>
    <submittedName>
        <fullName evidence="1">Uncharacterized protein</fullName>
    </submittedName>
</protein>
<proteinExistence type="predicted"/>
<organism evidence="1 2">
    <name type="scientific">Stereocaulon virgatum</name>
    <dbReference type="NCBI Taxonomy" id="373712"/>
    <lineage>
        <taxon>Eukaryota</taxon>
        <taxon>Fungi</taxon>
        <taxon>Dikarya</taxon>
        <taxon>Ascomycota</taxon>
        <taxon>Pezizomycotina</taxon>
        <taxon>Lecanoromycetes</taxon>
        <taxon>OSLEUM clade</taxon>
        <taxon>Lecanoromycetidae</taxon>
        <taxon>Lecanorales</taxon>
        <taxon>Lecanorineae</taxon>
        <taxon>Stereocaulaceae</taxon>
        <taxon>Stereocaulon</taxon>
    </lineage>
</organism>
<name>A0ABR4A5X3_9LECA</name>
<accession>A0ABR4A5X3</accession>
<keyword evidence="2" id="KW-1185">Reference proteome</keyword>